<dbReference type="KEGG" id="mmt:Metme_1897"/>
<keyword evidence="1" id="KW-0732">Signal</keyword>
<reference key="2">
    <citation type="submission" date="2011-05" db="EMBL/GenBank/DDBJ databases">
        <title>Complete genome sequence of the aerobic marine methanotroph Methylomonas methanica MC09.</title>
        <authorList>
            <person name="Boden R."/>
            <person name="Cunliffe M."/>
            <person name="Scanlan J."/>
            <person name="Moussard H."/>
            <person name="Kits K.D."/>
            <person name="Klotz M."/>
            <person name="Jetten M."/>
            <person name="Vuilleumier S."/>
            <person name="Han J."/>
            <person name="Peters L."/>
            <person name="Mikhailova N."/>
            <person name="Teshima H."/>
            <person name="Tapia R."/>
            <person name="Kyrpides N."/>
            <person name="Ivanova N."/>
            <person name="Pagani I."/>
            <person name="Cheng J.-F."/>
            <person name="Goodwin L."/>
            <person name="Han C."/>
            <person name="Hauser L."/>
            <person name="Land M."/>
            <person name="Lapidus A."/>
            <person name="Lucas S."/>
            <person name="Pitluck S."/>
            <person name="Woyke T."/>
            <person name="Stein L.Y."/>
            <person name="Murrell C."/>
        </authorList>
    </citation>
    <scope>NUCLEOTIDE SEQUENCE</scope>
    <source>
        <strain>MC09</strain>
    </source>
</reference>
<dbReference type="STRING" id="857087.Metme_1897"/>
<organism evidence="2 3">
    <name type="scientific">Methylomonas methanica (strain DSM 25384 / MC09)</name>
    <dbReference type="NCBI Taxonomy" id="857087"/>
    <lineage>
        <taxon>Bacteria</taxon>
        <taxon>Pseudomonadati</taxon>
        <taxon>Pseudomonadota</taxon>
        <taxon>Gammaproteobacteria</taxon>
        <taxon>Methylococcales</taxon>
        <taxon>Methylococcaceae</taxon>
        <taxon>Methylomonas</taxon>
    </lineage>
</organism>
<dbReference type="InterPro" id="IPR021698">
    <property type="entry name" value="DUF3280"/>
</dbReference>
<feature type="signal peptide" evidence="1">
    <location>
        <begin position="1"/>
        <end position="21"/>
    </location>
</feature>
<reference evidence="2 3" key="1">
    <citation type="journal article" date="2011" name="J. Bacteriol.">
        <title>Complete Genome Sequence of the Aerobic Marine Methanotroph Methylomonas methanica MC09.</title>
        <authorList>
            <person name="Boden R."/>
            <person name="Cunliffe M."/>
            <person name="Scanlan J."/>
            <person name="Moussard H."/>
            <person name="Kits K.D."/>
            <person name="Klotz M.G."/>
            <person name="Jetten M.S."/>
            <person name="Vuilleumier S."/>
            <person name="Han J."/>
            <person name="Peters L."/>
            <person name="Mikhailova N."/>
            <person name="Teshima H."/>
            <person name="Tapia R."/>
            <person name="Kyrpides N."/>
            <person name="Ivanova N."/>
            <person name="Pagani I."/>
            <person name="Cheng J.F."/>
            <person name="Goodwin L."/>
            <person name="Han C."/>
            <person name="Hauser L."/>
            <person name="Land M.L."/>
            <person name="Lapidus A."/>
            <person name="Lucas S."/>
            <person name="Pitluck S."/>
            <person name="Woyke T."/>
            <person name="Stein L."/>
            <person name="Murrell J.C."/>
        </authorList>
    </citation>
    <scope>NUCLEOTIDE SEQUENCE [LARGE SCALE GENOMIC DNA]</scope>
    <source>
        <strain evidence="2 3">MC09</strain>
    </source>
</reference>
<evidence type="ECO:0000313" key="2">
    <source>
        <dbReference type="EMBL" id="AEG00313.1"/>
    </source>
</evidence>
<dbReference type="HOGENOM" id="CLU_133198_0_0_6"/>
<accession>G0A497</accession>
<sequence>MLTRMIIFSILLPMTAFSAAAKPRIAVLEVELNDATLQANTPAEQQRTASMRRLLERALAQSGQYEMIAIDVADQAAANAGFGYLFAHDDAAAELGRQFGADWVLVGQHGKPSFLYSHLKIHVIQVKSRTLAARYSIELKGNNSIVTQRSVNKLAAKIQAFIAGKIAMPE</sequence>
<dbReference type="eggNOG" id="ENOG5033F1A">
    <property type="taxonomic scope" value="Bacteria"/>
</dbReference>
<feature type="chain" id="PRO_5003396435" description="DUF2380 domain-containing protein" evidence="1">
    <location>
        <begin position="22"/>
        <end position="170"/>
    </location>
</feature>
<evidence type="ECO:0008006" key="4">
    <source>
        <dbReference type="Google" id="ProtNLM"/>
    </source>
</evidence>
<keyword evidence="3" id="KW-1185">Reference proteome</keyword>
<dbReference type="EMBL" id="CP002738">
    <property type="protein sequence ID" value="AEG00313.1"/>
    <property type="molecule type" value="Genomic_DNA"/>
</dbReference>
<name>G0A497_METMM</name>
<gene>
    <name evidence="2" type="ordered locus">Metme_1897</name>
</gene>
<dbReference type="AlphaFoldDB" id="G0A497"/>
<dbReference type="OrthoDB" id="5567749at2"/>
<dbReference type="Pfam" id="PF11684">
    <property type="entry name" value="DUF3280"/>
    <property type="match status" value="1"/>
</dbReference>
<proteinExistence type="predicted"/>
<evidence type="ECO:0000256" key="1">
    <source>
        <dbReference type="SAM" id="SignalP"/>
    </source>
</evidence>
<reference evidence="3" key="3">
    <citation type="submission" date="2011-05" db="EMBL/GenBank/DDBJ databases">
        <title>Complete sequence of Methylomonas methanica MC09.</title>
        <authorList>
            <consortium name="US DOE Joint Genome Institute"/>
            <person name="Lucas S."/>
            <person name="Han J."/>
            <person name="Lapidus A."/>
            <person name="Cheng J.-F."/>
            <person name="Goodwin L."/>
            <person name="Pitluck S."/>
            <person name="Peters L."/>
            <person name="Mikhailova N."/>
            <person name="Teshima H."/>
            <person name="Han C."/>
            <person name="Tapia R."/>
            <person name="Land M."/>
            <person name="Hauser L."/>
            <person name="Kyrpides N."/>
            <person name="Ivanova N."/>
            <person name="Pagani I."/>
            <person name="Stein L."/>
            <person name="Woyke T."/>
        </authorList>
    </citation>
    <scope>NUCLEOTIDE SEQUENCE [LARGE SCALE GENOMIC DNA]</scope>
    <source>
        <strain evidence="3">MC09</strain>
    </source>
</reference>
<dbReference type="Proteomes" id="UP000008888">
    <property type="component" value="Chromosome"/>
</dbReference>
<evidence type="ECO:0000313" key="3">
    <source>
        <dbReference type="Proteomes" id="UP000008888"/>
    </source>
</evidence>
<dbReference type="Gene3D" id="3.40.50.10610">
    <property type="entry name" value="ABC-type transport auxiliary lipoprotein component"/>
    <property type="match status" value="1"/>
</dbReference>
<protein>
    <recommendedName>
        <fullName evidence="4">DUF2380 domain-containing protein</fullName>
    </recommendedName>
</protein>